<evidence type="ECO:0000313" key="2">
    <source>
        <dbReference type="EMBL" id="CAF4812503.1"/>
    </source>
</evidence>
<proteinExistence type="predicted"/>
<dbReference type="EMBL" id="CAJOBH010142644">
    <property type="protein sequence ID" value="CAF4812503.1"/>
    <property type="molecule type" value="Genomic_DNA"/>
</dbReference>
<reference evidence="1" key="1">
    <citation type="submission" date="2021-02" db="EMBL/GenBank/DDBJ databases">
        <authorList>
            <person name="Nowell W R."/>
        </authorList>
    </citation>
    <scope>NUCLEOTIDE SEQUENCE</scope>
</reference>
<evidence type="ECO:0000313" key="1">
    <source>
        <dbReference type="EMBL" id="CAF4583800.1"/>
    </source>
</evidence>
<dbReference type="EMBL" id="CAJOBI010200142">
    <property type="protein sequence ID" value="CAF4988966.1"/>
    <property type="molecule type" value="Genomic_DNA"/>
</dbReference>
<organism evidence="1 4">
    <name type="scientific">Rotaria magnacalcarata</name>
    <dbReference type="NCBI Taxonomy" id="392030"/>
    <lineage>
        <taxon>Eukaryota</taxon>
        <taxon>Metazoa</taxon>
        <taxon>Spiralia</taxon>
        <taxon>Gnathifera</taxon>
        <taxon>Rotifera</taxon>
        <taxon>Eurotatoria</taxon>
        <taxon>Bdelloidea</taxon>
        <taxon>Philodinida</taxon>
        <taxon>Philodinidae</taxon>
        <taxon>Rotaria</taxon>
    </lineage>
</organism>
<dbReference type="AlphaFoldDB" id="A0A8S2YWQ7"/>
<dbReference type="Proteomes" id="UP000681967">
    <property type="component" value="Unassembled WGS sequence"/>
</dbReference>
<sequence>RTANQLPLLISFFHNNNNQRTTNDNNQTIFFFHRNVSNKLLFTPLQQLEDQSGKLDVYPQHCTFAMPDLFRGNMTK</sequence>
<evidence type="ECO:0000313" key="4">
    <source>
        <dbReference type="Proteomes" id="UP000681720"/>
    </source>
</evidence>
<protein>
    <submittedName>
        <fullName evidence="1">Uncharacterized protein</fullName>
    </submittedName>
</protein>
<name>A0A8S2YWQ7_9BILA</name>
<dbReference type="Proteomes" id="UP000676336">
    <property type="component" value="Unassembled WGS sequence"/>
</dbReference>
<evidence type="ECO:0000313" key="3">
    <source>
        <dbReference type="EMBL" id="CAF4988966.1"/>
    </source>
</evidence>
<dbReference type="EMBL" id="CAJOBJ010100174">
    <property type="protein sequence ID" value="CAF4583800.1"/>
    <property type="molecule type" value="Genomic_DNA"/>
</dbReference>
<feature type="non-terminal residue" evidence="1">
    <location>
        <position position="1"/>
    </location>
</feature>
<accession>A0A8S2YWQ7</accession>
<gene>
    <name evidence="2" type="ORF">BYL167_LOCUS48621</name>
    <name evidence="1" type="ORF">GIL414_LOCUS38197</name>
    <name evidence="3" type="ORF">SMN809_LOCUS56173</name>
</gene>
<dbReference type="Proteomes" id="UP000681720">
    <property type="component" value="Unassembled WGS sequence"/>
</dbReference>
<comment type="caution">
    <text evidence="1">The sequence shown here is derived from an EMBL/GenBank/DDBJ whole genome shotgun (WGS) entry which is preliminary data.</text>
</comment>